<dbReference type="RefSeq" id="WP_187533387.1">
    <property type="nucleotide sequence ID" value="NZ_CBCSHU010000030.1"/>
</dbReference>
<sequence length="434" mass="49802">MKRYRYFILSGVAVVFGILLFIAYRYFNKPTVILFNENPVVEKYDYLSKSQVDTWVDFTLSKFEEIDYEIQFAKDEPMSWEDAVSSQNEKLSLKNSRSNQLPIDDDFTLIIKLTQKSQHARVLVPVKAEVSKSAYIEVYHFDKLIEENDSIRMGSDFDAEFKYLGLTPYFSEEPKHVDCSIDTELNMSNPGTYPVQIFITEDPNITFNFSVIVPKKEVEEPVVKDPETSTQPDKEKPGVSGNNGDVVVSDAHSLSVLVNKTRRLPDGFVPKLREVPNHYAVDHGYRAHPEAVQAFMALVDALENETGKRVLVTSSYRPYESQQRIFDQYVSEIGYEKTLQLASRPGFSEHQTGLSIDVTVPGGNMFDFGNTEESVWLANNAHRFGFIIRYPKGKESITGYQYEPWHIRYLGKGLATKVHDSGLTYEEYWNKYLK</sequence>
<proteinExistence type="predicted"/>
<dbReference type="CDD" id="cd14852">
    <property type="entry name" value="LD-carboxypeptidase"/>
    <property type="match status" value="1"/>
</dbReference>
<dbReference type="InterPro" id="IPR052179">
    <property type="entry name" value="DD-CPase-like"/>
</dbReference>
<evidence type="ECO:0000256" key="1">
    <source>
        <dbReference type="SAM" id="MobiDB-lite"/>
    </source>
</evidence>
<dbReference type="GO" id="GO:0006508">
    <property type="term" value="P:proteolysis"/>
    <property type="evidence" value="ECO:0007669"/>
    <property type="project" value="InterPro"/>
</dbReference>
<dbReference type="Pfam" id="PF02557">
    <property type="entry name" value="VanY"/>
    <property type="match status" value="1"/>
</dbReference>
<dbReference type="Gene3D" id="3.30.1380.10">
    <property type="match status" value="1"/>
</dbReference>
<evidence type="ECO:0000256" key="2">
    <source>
        <dbReference type="SAM" id="Phobius"/>
    </source>
</evidence>
<feature type="region of interest" description="Disordered" evidence="1">
    <location>
        <begin position="220"/>
        <end position="245"/>
    </location>
</feature>
<dbReference type="EMBL" id="CP060715">
    <property type="protein sequence ID" value="QNN60255.1"/>
    <property type="molecule type" value="Genomic_DNA"/>
</dbReference>
<evidence type="ECO:0000313" key="4">
    <source>
        <dbReference type="EMBL" id="QNN60255.1"/>
    </source>
</evidence>
<accession>A0A7G9RXD0</accession>
<dbReference type="GO" id="GO:0008233">
    <property type="term" value="F:peptidase activity"/>
    <property type="evidence" value="ECO:0007669"/>
    <property type="project" value="InterPro"/>
</dbReference>
<dbReference type="InterPro" id="IPR003709">
    <property type="entry name" value="VanY-like_core_dom"/>
</dbReference>
<keyword evidence="2" id="KW-1133">Transmembrane helix</keyword>
<keyword evidence="5" id="KW-1185">Reference proteome</keyword>
<name>A0A7G9RXD0_9FIRM</name>
<organism evidence="4 5">
    <name type="scientific">Erysipelothrix inopinata</name>
    <dbReference type="NCBI Taxonomy" id="225084"/>
    <lineage>
        <taxon>Bacteria</taxon>
        <taxon>Bacillati</taxon>
        <taxon>Bacillota</taxon>
        <taxon>Erysipelotrichia</taxon>
        <taxon>Erysipelotrichales</taxon>
        <taxon>Erysipelotrichaceae</taxon>
        <taxon>Erysipelothrix</taxon>
    </lineage>
</organism>
<dbReference type="KEGG" id="eio:H9L01_07735"/>
<dbReference type="SUPFAM" id="SSF55166">
    <property type="entry name" value="Hedgehog/DD-peptidase"/>
    <property type="match status" value="1"/>
</dbReference>
<feature type="domain" description="D-alanyl-D-alanine carboxypeptidase-like core" evidence="3">
    <location>
        <begin position="287"/>
        <end position="412"/>
    </location>
</feature>
<dbReference type="PANTHER" id="PTHR34385:SF1">
    <property type="entry name" value="PEPTIDOGLYCAN L-ALANYL-D-GLUTAMATE ENDOPEPTIDASE CWLK"/>
    <property type="match status" value="1"/>
</dbReference>
<dbReference type="InterPro" id="IPR009045">
    <property type="entry name" value="Zn_M74/Hedgehog-like"/>
</dbReference>
<dbReference type="PANTHER" id="PTHR34385">
    <property type="entry name" value="D-ALANYL-D-ALANINE CARBOXYPEPTIDASE"/>
    <property type="match status" value="1"/>
</dbReference>
<evidence type="ECO:0000259" key="3">
    <source>
        <dbReference type="Pfam" id="PF02557"/>
    </source>
</evidence>
<dbReference type="Proteomes" id="UP000515928">
    <property type="component" value="Chromosome"/>
</dbReference>
<reference evidence="4 5" key="1">
    <citation type="submission" date="2020-08" db="EMBL/GenBank/DDBJ databases">
        <title>Genome sequence of Erysipelothrix inopinata DSM 15511T.</title>
        <authorList>
            <person name="Hyun D.-W."/>
            <person name="Bae J.-W."/>
        </authorList>
    </citation>
    <scope>NUCLEOTIDE SEQUENCE [LARGE SCALE GENOMIC DNA]</scope>
    <source>
        <strain evidence="4 5">DSM 15511</strain>
    </source>
</reference>
<feature type="compositionally biased region" description="Basic and acidic residues" evidence="1">
    <location>
        <begin position="220"/>
        <end position="237"/>
    </location>
</feature>
<keyword evidence="2" id="KW-0472">Membrane</keyword>
<protein>
    <submittedName>
        <fullName evidence="4">M15 family metallopeptidase</fullName>
    </submittedName>
</protein>
<keyword evidence="2" id="KW-0812">Transmembrane</keyword>
<dbReference type="InterPro" id="IPR058193">
    <property type="entry name" value="VanY/YodJ_core_dom"/>
</dbReference>
<feature type="transmembrane region" description="Helical" evidence="2">
    <location>
        <begin position="7"/>
        <end position="27"/>
    </location>
</feature>
<dbReference type="AlphaFoldDB" id="A0A7G9RXD0"/>
<gene>
    <name evidence="4" type="ORF">H9L01_07735</name>
</gene>
<evidence type="ECO:0000313" key="5">
    <source>
        <dbReference type="Proteomes" id="UP000515928"/>
    </source>
</evidence>